<accession>A0ACC2N619</accession>
<comment type="caution">
    <text evidence="1">The sequence shown here is derived from an EMBL/GenBank/DDBJ whole genome shotgun (WGS) entry which is preliminary data.</text>
</comment>
<organism evidence="1 2">
    <name type="scientific">Eretmocerus hayati</name>
    <dbReference type="NCBI Taxonomy" id="131215"/>
    <lineage>
        <taxon>Eukaryota</taxon>
        <taxon>Metazoa</taxon>
        <taxon>Ecdysozoa</taxon>
        <taxon>Arthropoda</taxon>
        <taxon>Hexapoda</taxon>
        <taxon>Insecta</taxon>
        <taxon>Pterygota</taxon>
        <taxon>Neoptera</taxon>
        <taxon>Endopterygota</taxon>
        <taxon>Hymenoptera</taxon>
        <taxon>Apocrita</taxon>
        <taxon>Proctotrupomorpha</taxon>
        <taxon>Chalcidoidea</taxon>
        <taxon>Aphelinidae</taxon>
        <taxon>Aphelininae</taxon>
        <taxon>Eretmocerus</taxon>
    </lineage>
</organism>
<name>A0ACC2N619_9HYME</name>
<evidence type="ECO:0000313" key="2">
    <source>
        <dbReference type="Proteomes" id="UP001239111"/>
    </source>
</evidence>
<evidence type="ECO:0000313" key="1">
    <source>
        <dbReference type="EMBL" id="KAJ8666403.1"/>
    </source>
</evidence>
<protein>
    <submittedName>
        <fullName evidence="1">Uncharacterized protein</fullName>
    </submittedName>
</protein>
<dbReference type="Proteomes" id="UP001239111">
    <property type="component" value="Chromosome 4"/>
</dbReference>
<sequence>MLQMMIEDKFDIIPLIAGLRRDVLILISEGITLIWESYKLDSYVQRLSEVVTSFQERVEDLLVVHEQLDIDVRSLETCPYSANTFADILAKIQKSVDELSLKNFSNLCLWVMKLDEDVENNLASRLEAGIKSWTDALLGLKKEIDYSMDTDAPTQVTYKPGGDPKIQNQLHEVRITNQIMYLFPSIEDARFQIMQQFFAWQAIVTSQ</sequence>
<proteinExistence type="predicted"/>
<keyword evidence="2" id="KW-1185">Reference proteome</keyword>
<reference evidence="1" key="1">
    <citation type="submission" date="2023-04" db="EMBL/GenBank/DDBJ databases">
        <title>A chromosome-level genome assembly of the parasitoid wasp Eretmocerus hayati.</title>
        <authorList>
            <person name="Zhong Y."/>
            <person name="Liu S."/>
            <person name="Liu Y."/>
        </authorList>
    </citation>
    <scope>NUCLEOTIDE SEQUENCE</scope>
    <source>
        <strain evidence="1">ZJU_SS_LIU_2023</strain>
    </source>
</reference>
<feature type="non-terminal residue" evidence="1">
    <location>
        <position position="207"/>
    </location>
</feature>
<gene>
    <name evidence="1" type="ORF">QAD02_008065</name>
</gene>
<dbReference type="EMBL" id="CM056744">
    <property type="protein sequence ID" value="KAJ8666403.1"/>
    <property type="molecule type" value="Genomic_DNA"/>
</dbReference>